<feature type="signal peptide" evidence="1">
    <location>
        <begin position="1"/>
        <end position="16"/>
    </location>
</feature>
<protein>
    <submittedName>
        <fullName evidence="2">Uncharacterized protein LOC105113655</fullName>
    </submittedName>
</protein>
<name>A0A2P2K007_RHIMU</name>
<dbReference type="EMBL" id="GGEC01018571">
    <property type="protein sequence ID" value="MBW99054.1"/>
    <property type="molecule type" value="Transcribed_RNA"/>
</dbReference>
<accession>A0A2P2K007</accession>
<evidence type="ECO:0000313" key="2">
    <source>
        <dbReference type="EMBL" id="MBW99054.1"/>
    </source>
</evidence>
<dbReference type="AlphaFoldDB" id="A0A2P2K007"/>
<organism evidence="2">
    <name type="scientific">Rhizophora mucronata</name>
    <name type="common">Asiatic mangrove</name>
    <dbReference type="NCBI Taxonomy" id="61149"/>
    <lineage>
        <taxon>Eukaryota</taxon>
        <taxon>Viridiplantae</taxon>
        <taxon>Streptophyta</taxon>
        <taxon>Embryophyta</taxon>
        <taxon>Tracheophyta</taxon>
        <taxon>Spermatophyta</taxon>
        <taxon>Magnoliopsida</taxon>
        <taxon>eudicotyledons</taxon>
        <taxon>Gunneridae</taxon>
        <taxon>Pentapetalae</taxon>
        <taxon>rosids</taxon>
        <taxon>fabids</taxon>
        <taxon>Malpighiales</taxon>
        <taxon>Rhizophoraceae</taxon>
        <taxon>Rhizophora</taxon>
    </lineage>
</organism>
<feature type="chain" id="PRO_5015191694" evidence="1">
    <location>
        <begin position="17"/>
        <end position="37"/>
    </location>
</feature>
<keyword evidence="1" id="KW-0732">Signal</keyword>
<sequence length="37" mass="4367">MIPFWISFMHVMFIVSRLNQQKQNQASPCMQKLLTLG</sequence>
<reference evidence="2" key="1">
    <citation type="submission" date="2018-02" db="EMBL/GenBank/DDBJ databases">
        <title>Rhizophora mucronata_Transcriptome.</title>
        <authorList>
            <person name="Meera S.P."/>
            <person name="Sreeshan A."/>
            <person name="Augustine A."/>
        </authorList>
    </citation>
    <scope>NUCLEOTIDE SEQUENCE</scope>
    <source>
        <tissue evidence="2">Leaf</tissue>
    </source>
</reference>
<evidence type="ECO:0000256" key="1">
    <source>
        <dbReference type="SAM" id="SignalP"/>
    </source>
</evidence>
<proteinExistence type="predicted"/>